<dbReference type="Gene3D" id="2.60.40.2310">
    <property type="match status" value="1"/>
</dbReference>
<evidence type="ECO:0000256" key="3">
    <source>
        <dbReference type="ARBA" id="ARBA00022670"/>
    </source>
</evidence>
<dbReference type="SUPFAM" id="SSF52743">
    <property type="entry name" value="Subtilisin-like"/>
    <property type="match status" value="1"/>
</dbReference>
<evidence type="ECO:0000256" key="1">
    <source>
        <dbReference type="ARBA" id="ARBA00011073"/>
    </source>
</evidence>
<evidence type="ECO:0000259" key="13">
    <source>
        <dbReference type="Pfam" id="PF05922"/>
    </source>
</evidence>
<dbReference type="InterPro" id="IPR003137">
    <property type="entry name" value="PA_domain"/>
</dbReference>
<feature type="active site" description="Charge relay system" evidence="8 9">
    <location>
        <position position="141"/>
    </location>
</feature>
<evidence type="ECO:0000256" key="7">
    <source>
        <dbReference type="ARBA" id="ARBA00023180"/>
    </source>
</evidence>
<keyword evidence="5 9" id="KW-0378">Hydrolase</keyword>
<keyword evidence="7" id="KW-0325">Glycoprotein</keyword>
<dbReference type="InterPro" id="IPR041469">
    <property type="entry name" value="Subtilisin-like_FN3"/>
</dbReference>
<keyword evidence="6 9" id="KW-0720">Serine protease</keyword>
<dbReference type="Pfam" id="PF02225">
    <property type="entry name" value="PA"/>
    <property type="match status" value="1"/>
</dbReference>
<evidence type="ECO:0000256" key="8">
    <source>
        <dbReference type="PIRSR" id="PIRSR615500-1"/>
    </source>
</evidence>
<dbReference type="Gene3D" id="3.50.30.30">
    <property type="match status" value="1"/>
</dbReference>
<protein>
    <submittedName>
        <fullName evidence="15">Subtilisin-like protease SDD1</fullName>
    </submittedName>
</protein>
<feature type="domain" description="Inhibitor I9" evidence="13">
    <location>
        <begin position="25"/>
        <end position="101"/>
    </location>
</feature>
<reference evidence="15 16" key="1">
    <citation type="journal article" date="2017" name="Nature">
        <title>The Apostasia genome and the evolution of orchids.</title>
        <authorList>
            <person name="Zhang G.Q."/>
            <person name="Liu K.W."/>
            <person name="Li Z."/>
            <person name="Lohaus R."/>
            <person name="Hsiao Y.Y."/>
            <person name="Niu S.C."/>
            <person name="Wang J.Y."/>
            <person name="Lin Y.C."/>
            <person name="Xu Q."/>
            <person name="Chen L.J."/>
            <person name="Yoshida K."/>
            <person name="Fujiwara S."/>
            <person name="Wang Z.W."/>
            <person name="Zhang Y.Q."/>
            <person name="Mitsuda N."/>
            <person name="Wang M."/>
            <person name="Liu G.H."/>
            <person name="Pecoraro L."/>
            <person name="Huang H.X."/>
            <person name="Xiao X.J."/>
            <person name="Lin M."/>
            <person name="Wu X.Y."/>
            <person name="Wu W.L."/>
            <person name="Chen Y.Y."/>
            <person name="Chang S.B."/>
            <person name="Sakamoto S."/>
            <person name="Ohme-Takagi M."/>
            <person name="Yagi M."/>
            <person name="Zeng S.J."/>
            <person name="Shen C.Y."/>
            <person name="Yeh C.M."/>
            <person name="Luo Y.B."/>
            <person name="Tsai W.C."/>
            <person name="Van de Peer Y."/>
            <person name="Liu Z.J."/>
        </authorList>
    </citation>
    <scope>NUCLEOTIDE SEQUENCE [LARGE SCALE GENOMIC DNA]</scope>
    <source>
        <strain evidence="16">cv. Shenzhen</strain>
        <tissue evidence="15">Stem</tissue>
    </source>
</reference>
<dbReference type="Pfam" id="PF00082">
    <property type="entry name" value="Peptidase_S8"/>
    <property type="match status" value="1"/>
</dbReference>
<evidence type="ECO:0000256" key="4">
    <source>
        <dbReference type="ARBA" id="ARBA00022729"/>
    </source>
</evidence>
<dbReference type="Gene3D" id="3.30.70.80">
    <property type="entry name" value="Peptidase S8 propeptide/proteinase inhibitor I9"/>
    <property type="match status" value="1"/>
</dbReference>
<dbReference type="InterPro" id="IPR037045">
    <property type="entry name" value="S8pro/Inhibitor_I9_sf"/>
</dbReference>
<dbReference type="Pfam" id="PF17766">
    <property type="entry name" value="fn3_6"/>
    <property type="match status" value="1"/>
</dbReference>
<evidence type="ECO:0000256" key="5">
    <source>
        <dbReference type="ARBA" id="ARBA00022801"/>
    </source>
</evidence>
<dbReference type="EMBL" id="KZ451886">
    <property type="protein sequence ID" value="PKA66238.1"/>
    <property type="molecule type" value="Genomic_DNA"/>
</dbReference>
<dbReference type="CDD" id="cd02120">
    <property type="entry name" value="PA_subtilisin_like"/>
    <property type="match status" value="1"/>
</dbReference>
<evidence type="ECO:0000256" key="9">
    <source>
        <dbReference type="PROSITE-ProRule" id="PRU01240"/>
    </source>
</evidence>
<evidence type="ECO:0000256" key="6">
    <source>
        <dbReference type="ARBA" id="ARBA00022825"/>
    </source>
</evidence>
<evidence type="ECO:0000256" key="10">
    <source>
        <dbReference type="SAM" id="SignalP"/>
    </source>
</evidence>
<feature type="domain" description="Peptidase S8/S53" evidence="11">
    <location>
        <begin position="132"/>
        <end position="555"/>
    </location>
</feature>
<dbReference type="InterPro" id="IPR036852">
    <property type="entry name" value="Peptidase_S8/S53_dom_sf"/>
</dbReference>
<gene>
    <name evidence="15" type="primary">SDD1</name>
    <name evidence="15" type="ORF">AXF42_Ash006935</name>
</gene>
<feature type="chain" id="PRO_5014113772" evidence="10">
    <location>
        <begin position="22"/>
        <end position="731"/>
    </location>
</feature>
<dbReference type="InterPro" id="IPR022398">
    <property type="entry name" value="Peptidase_S8_His-AS"/>
</dbReference>
<evidence type="ECO:0000313" key="15">
    <source>
        <dbReference type="EMBL" id="PKA66238.1"/>
    </source>
</evidence>
<name>A0A2I0BEM8_9ASPA</name>
<organism evidence="15 16">
    <name type="scientific">Apostasia shenzhenica</name>
    <dbReference type="NCBI Taxonomy" id="1088818"/>
    <lineage>
        <taxon>Eukaryota</taxon>
        <taxon>Viridiplantae</taxon>
        <taxon>Streptophyta</taxon>
        <taxon>Embryophyta</taxon>
        <taxon>Tracheophyta</taxon>
        <taxon>Spermatophyta</taxon>
        <taxon>Magnoliopsida</taxon>
        <taxon>Liliopsida</taxon>
        <taxon>Asparagales</taxon>
        <taxon>Orchidaceae</taxon>
        <taxon>Apostasioideae</taxon>
        <taxon>Apostasia</taxon>
    </lineage>
</organism>
<dbReference type="OrthoDB" id="10256524at2759"/>
<evidence type="ECO:0000256" key="2">
    <source>
        <dbReference type="ARBA" id="ARBA00022525"/>
    </source>
</evidence>
<feature type="active site" description="Charge relay system" evidence="8 9">
    <location>
        <position position="516"/>
    </location>
</feature>
<dbReference type="GO" id="GO:0004252">
    <property type="term" value="F:serine-type endopeptidase activity"/>
    <property type="evidence" value="ECO:0007669"/>
    <property type="project" value="UniProtKB-UniRule"/>
</dbReference>
<feature type="domain" description="Subtilisin-like protease fibronectin type-III" evidence="14">
    <location>
        <begin position="630"/>
        <end position="729"/>
    </location>
</feature>
<dbReference type="SUPFAM" id="SSF52025">
    <property type="entry name" value="PA domain"/>
    <property type="match status" value="1"/>
</dbReference>
<dbReference type="InterPro" id="IPR046450">
    <property type="entry name" value="PA_dom_sf"/>
</dbReference>
<dbReference type="PROSITE" id="PS00137">
    <property type="entry name" value="SUBTILASE_HIS"/>
    <property type="match status" value="1"/>
</dbReference>
<keyword evidence="16" id="KW-1185">Reference proteome</keyword>
<accession>A0A2I0BEM8</accession>
<dbReference type="PROSITE" id="PS00136">
    <property type="entry name" value="SUBTILASE_ASP"/>
    <property type="match status" value="1"/>
</dbReference>
<dbReference type="PROSITE" id="PS51892">
    <property type="entry name" value="SUBTILASE"/>
    <property type="match status" value="1"/>
</dbReference>
<dbReference type="InterPro" id="IPR015500">
    <property type="entry name" value="Peptidase_S8_subtilisin-rel"/>
</dbReference>
<comment type="similarity">
    <text evidence="1 9">Belongs to the peptidase S8 family.</text>
</comment>
<dbReference type="InterPro" id="IPR000209">
    <property type="entry name" value="Peptidase_S8/S53_dom"/>
</dbReference>
<evidence type="ECO:0000259" key="11">
    <source>
        <dbReference type="Pfam" id="PF00082"/>
    </source>
</evidence>
<dbReference type="PRINTS" id="PR00723">
    <property type="entry name" value="SUBTILISIN"/>
</dbReference>
<evidence type="ECO:0000313" key="16">
    <source>
        <dbReference type="Proteomes" id="UP000236161"/>
    </source>
</evidence>
<dbReference type="Gene3D" id="3.40.50.200">
    <property type="entry name" value="Peptidase S8/S53 domain"/>
    <property type="match status" value="1"/>
</dbReference>
<feature type="domain" description="PA" evidence="12">
    <location>
        <begin position="369"/>
        <end position="441"/>
    </location>
</feature>
<evidence type="ECO:0000259" key="14">
    <source>
        <dbReference type="Pfam" id="PF17766"/>
    </source>
</evidence>
<dbReference type="InterPro" id="IPR010259">
    <property type="entry name" value="S8pro/Inhibitor_I9"/>
</dbReference>
<keyword evidence="3 9" id="KW-0645">Protease</keyword>
<keyword evidence="2" id="KW-0964">Secreted</keyword>
<evidence type="ECO:0000259" key="12">
    <source>
        <dbReference type="Pfam" id="PF02225"/>
    </source>
</evidence>
<dbReference type="AlphaFoldDB" id="A0A2I0BEM8"/>
<dbReference type="Pfam" id="PF05922">
    <property type="entry name" value="Inhibitor_I9"/>
    <property type="match status" value="1"/>
</dbReference>
<dbReference type="InterPro" id="IPR023827">
    <property type="entry name" value="Peptidase_S8_Asp-AS"/>
</dbReference>
<dbReference type="InterPro" id="IPR045051">
    <property type="entry name" value="SBT"/>
</dbReference>
<sequence length="731" mass="78585">MRGSIHPIPLLFLSLLSSVAGELRTYVVHVEKPSDSHLLNSPAALRTWHTSFLPNATLFSGDPRLVYSYRRVISGFAALLTPDEALDMESTASFLLASPDRRLAPHTTYTPQFLGLDDFAGDGGAWANSFYGEGAVIGILDSGISPAHPSFNDDGVPPPPIKWRGRCSIPVCNNKLIGAQSFHAGRRNVPPLDLDGHGTHIAGIAAGNFVRRAGSGGMASGMAPKAHLAVYRACFAGECRDSDVLAAVDRAIADRVDVLLMPFGGLPAPAYQDSVAVAAFAAVSKGIVAVTSAGNSGPRRSSLSHEAPWLVVAGASSADRRNRATVRLGNGVELQGESIFNLASYDLPRFFQFLPIVFPGIDGSAAALNCRSHSLEGLNLRRKIVLCFAGDDDNAKKSLAARNAGAAAVILMNRRSQGFTTPSENHHIPAVHLNYINGRRLRSYIYSCSPATAALVFNGTAFGFRPSPAVAAFSSRGPPLMNAGVLKPDVVAPGVNILSSWPSESDQPFVFLSGTSMAASHIAGVAALIRRKHPWWSPAMVQSAIVTSANYLDLDGKPIFDESSYNSSASPFTAGAGQLNPAAAMDPGLVYDIEQKDYINYLCGLGYSRTQIWVFTKRMVSCNKTTNGVELNLPTISVVMGSAAEKKVVRTVKNVGQGRWVYRARIEEPSGVRVDLSRYELVFSRANQMESFEVKMRIHGRRRRRRGQVEQGRLSWVSGEHIVSSPILITF</sequence>
<feature type="signal peptide" evidence="10">
    <location>
        <begin position="1"/>
        <end position="21"/>
    </location>
</feature>
<dbReference type="GO" id="GO:0006508">
    <property type="term" value="P:proteolysis"/>
    <property type="evidence" value="ECO:0007669"/>
    <property type="project" value="UniProtKB-KW"/>
</dbReference>
<keyword evidence="4 10" id="KW-0732">Signal</keyword>
<dbReference type="Proteomes" id="UP000236161">
    <property type="component" value="Unassembled WGS sequence"/>
</dbReference>
<dbReference type="PANTHER" id="PTHR10795">
    <property type="entry name" value="PROPROTEIN CONVERTASE SUBTILISIN/KEXIN"/>
    <property type="match status" value="1"/>
</dbReference>
<proteinExistence type="inferred from homology"/>
<feature type="active site" description="Charge relay system" evidence="8 9">
    <location>
        <position position="197"/>
    </location>
</feature>